<dbReference type="InterPro" id="IPR006016">
    <property type="entry name" value="UspA"/>
</dbReference>
<dbReference type="STRING" id="860235.AOZ06_22845"/>
<dbReference type="PANTHER" id="PTHR46268">
    <property type="entry name" value="STRESS RESPONSE PROTEIN NHAX"/>
    <property type="match status" value="1"/>
</dbReference>
<dbReference type="PRINTS" id="PR01438">
    <property type="entry name" value="UNVRSLSTRESS"/>
</dbReference>
<dbReference type="SUPFAM" id="SSF52402">
    <property type="entry name" value="Adenine nucleotide alpha hydrolases-like"/>
    <property type="match status" value="2"/>
</dbReference>
<evidence type="ECO:0000256" key="2">
    <source>
        <dbReference type="ARBA" id="ARBA00022741"/>
    </source>
</evidence>
<dbReference type="EMBL" id="CP012752">
    <property type="protein sequence ID" value="ALG09367.1"/>
    <property type="molecule type" value="Genomic_DNA"/>
</dbReference>
<dbReference type="InterPro" id="IPR014729">
    <property type="entry name" value="Rossmann-like_a/b/a_fold"/>
</dbReference>
<dbReference type="RefSeq" id="WP_054291271.1">
    <property type="nucleotide sequence ID" value="NZ_CP012752.1"/>
</dbReference>
<evidence type="ECO:0000256" key="1">
    <source>
        <dbReference type="ARBA" id="ARBA00008791"/>
    </source>
</evidence>
<keyword evidence="2" id="KW-0547">Nucleotide-binding</keyword>
<sequence length="298" mass="31477">MPTAEAIVAGHDGSTAAERAVMWAAREAATRSLVLELVEAVSVPALPEIAATPAGWFSPRFNADEQQALLAHTLSSLDSVADACREEYPQLAVTTTVAPGRSSEILVQAASEAHALVIGASGRSGMSRVLLGSTAAELLQVYPRPIVVVRHSHAQSGKQVVVGVDGSGTSTAAVDFAFEFADRHGHDLVAVHAWSDLPLDALAPVRTWDYAWQDIHAKGEELFAEQLSGHRREHPGVAVRQVISPDRPAHALVEHAQDAALLVVGSHGRGAVKRALLGSVSHTVVYHAPCPVAIVHHE</sequence>
<dbReference type="Pfam" id="PF00582">
    <property type="entry name" value="Usp"/>
    <property type="match status" value="2"/>
</dbReference>
<reference evidence="5 6" key="1">
    <citation type="submission" date="2015-07" db="EMBL/GenBank/DDBJ databases">
        <title>Genome sequencing of Kibdelosporangium phytohabitans.</title>
        <authorList>
            <person name="Qin S."/>
            <person name="Xing K."/>
        </authorList>
    </citation>
    <scope>NUCLEOTIDE SEQUENCE [LARGE SCALE GENOMIC DNA]</scope>
    <source>
        <strain evidence="5 6">KLBMP1111</strain>
    </source>
</reference>
<proteinExistence type="inferred from homology"/>
<dbReference type="GO" id="GO:0005524">
    <property type="term" value="F:ATP binding"/>
    <property type="evidence" value="ECO:0007669"/>
    <property type="project" value="UniProtKB-KW"/>
</dbReference>
<dbReference type="AlphaFoldDB" id="A0A0N7F3R5"/>
<keyword evidence="3" id="KW-0067">ATP-binding</keyword>
<protein>
    <recommendedName>
        <fullName evidence="4">UspA domain-containing protein</fullName>
    </recommendedName>
</protein>
<keyword evidence="6" id="KW-1185">Reference proteome</keyword>
<gene>
    <name evidence="5" type="ORF">AOZ06_22845</name>
</gene>
<dbReference type="KEGG" id="kphy:AOZ06_22845"/>
<feature type="domain" description="UspA" evidence="4">
    <location>
        <begin position="158"/>
        <end position="296"/>
    </location>
</feature>
<dbReference type="OrthoDB" id="3404132at2"/>
<organism evidence="5 6">
    <name type="scientific">Kibdelosporangium phytohabitans</name>
    <dbReference type="NCBI Taxonomy" id="860235"/>
    <lineage>
        <taxon>Bacteria</taxon>
        <taxon>Bacillati</taxon>
        <taxon>Actinomycetota</taxon>
        <taxon>Actinomycetes</taxon>
        <taxon>Pseudonocardiales</taxon>
        <taxon>Pseudonocardiaceae</taxon>
        <taxon>Kibdelosporangium</taxon>
    </lineage>
</organism>
<dbReference type="InterPro" id="IPR006015">
    <property type="entry name" value="Universal_stress_UspA"/>
</dbReference>
<comment type="similarity">
    <text evidence="1">Belongs to the universal stress protein A family.</text>
</comment>
<dbReference type="Proteomes" id="UP000063699">
    <property type="component" value="Chromosome"/>
</dbReference>
<evidence type="ECO:0000313" key="6">
    <source>
        <dbReference type="Proteomes" id="UP000063699"/>
    </source>
</evidence>
<evidence type="ECO:0000313" key="5">
    <source>
        <dbReference type="EMBL" id="ALG09367.1"/>
    </source>
</evidence>
<name>A0A0N7F3R5_9PSEU</name>
<dbReference type="Gene3D" id="3.40.50.620">
    <property type="entry name" value="HUPs"/>
    <property type="match status" value="2"/>
</dbReference>
<feature type="domain" description="UspA" evidence="4">
    <location>
        <begin position="6"/>
        <end position="150"/>
    </location>
</feature>
<evidence type="ECO:0000256" key="3">
    <source>
        <dbReference type="ARBA" id="ARBA00022840"/>
    </source>
</evidence>
<evidence type="ECO:0000259" key="4">
    <source>
        <dbReference type="Pfam" id="PF00582"/>
    </source>
</evidence>
<dbReference type="PANTHER" id="PTHR46268:SF27">
    <property type="entry name" value="UNIVERSAL STRESS PROTEIN RV2623"/>
    <property type="match status" value="1"/>
</dbReference>
<accession>A0A0N7F3R5</accession>